<dbReference type="RefSeq" id="WP_076648655.1">
    <property type="nucleotide sequence ID" value="NZ_FTPS01000001.1"/>
</dbReference>
<dbReference type="PROSITE" id="PS51352">
    <property type="entry name" value="THIOREDOXIN_2"/>
    <property type="match status" value="1"/>
</dbReference>
<comment type="catalytic activity">
    <reaction evidence="6">
        <text>a hydroperoxide + 2 glutathione = an alcohol + glutathione disulfide + H2O</text>
        <dbReference type="Rhea" id="RHEA:62632"/>
        <dbReference type="ChEBI" id="CHEBI:15377"/>
        <dbReference type="ChEBI" id="CHEBI:30879"/>
        <dbReference type="ChEBI" id="CHEBI:35924"/>
        <dbReference type="ChEBI" id="CHEBI:57925"/>
        <dbReference type="ChEBI" id="CHEBI:58297"/>
        <dbReference type="EC" id="1.11.1.27"/>
    </reaction>
</comment>
<name>A0A1R3WT89_9RHOB</name>
<comment type="function">
    <text evidence="6">Thiol-specific peroxidase that catalyzes the reduction of hydrogen peroxide and organic hydroperoxides to water and alcohols, respectively. Plays a role in cell protection against oxidative stress by detoxifying peroxides.</text>
</comment>
<dbReference type="InterPro" id="IPR036249">
    <property type="entry name" value="Thioredoxin-like_sf"/>
</dbReference>
<dbReference type="InterPro" id="IPR037944">
    <property type="entry name" value="PRX5-like"/>
</dbReference>
<reference evidence="8 9" key="1">
    <citation type="submission" date="2017-01" db="EMBL/GenBank/DDBJ databases">
        <authorList>
            <person name="Mah S.A."/>
            <person name="Swanson W.J."/>
            <person name="Moy G.W."/>
            <person name="Vacquier V.D."/>
        </authorList>
    </citation>
    <scope>NUCLEOTIDE SEQUENCE [LARGE SCALE GENOMIC DNA]</scope>
    <source>
        <strain evidence="8 9">DSM 21219</strain>
    </source>
</reference>
<proteinExistence type="inferred from homology"/>
<dbReference type="OrthoDB" id="9800621at2"/>
<keyword evidence="4 6" id="KW-0676">Redox-active center</keyword>
<dbReference type="Pfam" id="PF08534">
    <property type="entry name" value="Redoxin"/>
    <property type="match status" value="1"/>
</dbReference>
<evidence type="ECO:0000256" key="5">
    <source>
        <dbReference type="PIRSR" id="PIRSR637944-1"/>
    </source>
</evidence>
<dbReference type="Proteomes" id="UP000192455">
    <property type="component" value="Unassembled WGS sequence"/>
</dbReference>
<evidence type="ECO:0000256" key="3">
    <source>
        <dbReference type="ARBA" id="ARBA00023002"/>
    </source>
</evidence>
<dbReference type="CDD" id="cd03013">
    <property type="entry name" value="PRX5_like"/>
    <property type="match status" value="1"/>
</dbReference>
<sequence length="162" mass="17372">MTISKGDTLPDATLLRFGEDGPEPVQLGERLRGRKVVIFAVPGAFTPTCHLSHLPSFVKNRDQFDARGVDEVICIAVNDPFVMNAWDEASGAGKARITMLADPESEFTTAIGMNFDAAALGLLARSQRYAMVVEDGTVTLLQKEDDPSVCDVSGGKALLDAM</sequence>
<dbReference type="GO" id="GO:0045454">
    <property type="term" value="P:cell redox homeostasis"/>
    <property type="evidence" value="ECO:0007669"/>
    <property type="project" value="TreeGrafter"/>
</dbReference>
<keyword evidence="3 6" id="KW-0560">Oxidoreductase</keyword>
<evidence type="ECO:0000256" key="6">
    <source>
        <dbReference type="RuleBase" id="RU366011"/>
    </source>
</evidence>
<evidence type="ECO:0000259" key="7">
    <source>
        <dbReference type="PROSITE" id="PS51352"/>
    </source>
</evidence>
<evidence type="ECO:0000256" key="1">
    <source>
        <dbReference type="ARBA" id="ARBA00022559"/>
    </source>
</evidence>
<gene>
    <name evidence="8" type="ORF">SAMN05421849_1224</name>
</gene>
<comment type="similarity">
    <text evidence="6">Belongs to the peroxiredoxin family. Prx5 subfamily.</text>
</comment>
<accession>A0A1R3WT89</accession>
<dbReference type="AlphaFoldDB" id="A0A1R3WT89"/>
<dbReference type="EMBL" id="FTPS01000001">
    <property type="protein sequence ID" value="SIT79931.1"/>
    <property type="molecule type" value="Genomic_DNA"/>
</dbReference>
<feature type="domain" description="Thioredoxin" evidence="7">
    <location>
        <begin position="3"/>
        <end position="162"/>
    </location>
</feature>
<dbReference type="GO" id="GO:0005737">
    <property type="term" value="C:cytoplasm"/>
    <property type="evidence" value="ECO:0007669"/>
    <property type="project" value="TreeGrafter"/>
</dbReference>
<dbReference type="Gene3D" id="3.40.30.10">
    <property type="entry name" value="Glutaredoxin"/>
    <property type="match status" value="1"/>
</dbReference>
<evidence type="ECO:0000256" key="2">
    <source>
        <dbReference type="ARBA" id="ARBA00022862"/>
    </source>
</evidence>
<dbReference type="PANTHER" id="PTHR10430:SF16">
    <property type="entry name" value="PEROXIREDOXIN-5, MITOCHONDRIAL"/>
    <property type="match status" value="1"/>
</dbReference>
<dbReference type="FunFam" id="3.40.30.10:FF:000020">
    <property type="entry name" value="Peroxiredoxin"/>
    <property type="match status" value="1"/>
</dbReference>
<evidence type="ECO:0000256" key="4">
    <source>
        <dbReference type="ARBA" id="ARBA00023284"/>
    </source>
</evidence>
<evidence type="ECO:0000313" key="8">
    <source>
        <dbReference type="EMBL" id="SIT79931.1"/>
    </source>
</evidence>
<feature type="active site" description="Cysteine sulfenic acid (-SOH) intermediate" evidence="5">
    <location>
        <position position="49"/>
    </location>
</feature>
<dbReference type="GO" id="GO:0008379">
    <property type="term" value="F:thioredoxin peroxidase activity"/>
    <property type="evidence" value="ECO:0007669"/>
    <property type="project" value="InterPro"/>
</dbReference>
<organism evidence="8 9">
    <name type="scientific">Pontibaca methylaminivorans</name>
    <dbReference type="NCBI Taxonomy" id="515897"/>
    <lineage>
        <taxon>Bacteria</taxon>
        <taxon>Pseudomonadati</taxon>
        <taxon>Pseudomonadota</taxon>
        <taxon>Alphaproteobacteria</taxon>
        <taxon>Rhodobacterales</taxon>
        <taxon>Roseobacteraceae</taxon>
        <taxon>Pontibaca</taxon>
    </lineage>
</organism>
<dbReference type="PANTHER" id="PTHR10430">
    <property type="entry name" value="PEROXIREDOXIN"/>
    <property type="match status" value="1"/>
</dbReference>
<dbReference type="GO" id="GO:0034599">
    <property type="term" value="P:cellular response to oxidative stress"/>
    <property type="evidence" value="ECO:0007669"/>
    <property type="project" value="InterPro"/>
</dbReference>
<dbReference type="InterPro" id="IPR013740">
    <property type="entry name" value="Redoxin"/>
</dbReference>
<evidence type="ECO:0000313" key="9">
    <source>
        <dbReference type="Proteomes" id="UP000192455"/>
    </source>
</evidence>
<protein>
    <recommendedName>
        <fullName evidence="6">Glutathione-dependent peroxiredoxin</fullName>
        <ecNumber evidence="6">1.11.1.27</ecNumber>
    </recommendedName>
</protein>
<keyword evidence="1 6" id="KW-0575">Peroxidase</keyword>
<dbReference type="EC" id="1.11.1.27" evidence="6"/>
<dbReference type="GO" id="GO:0042744">
    <property type="term" value="P:hydrogen peroxide catabolic process"/>
    <property type="evidence" value="ECO:0007669"/>
    <property type="project" value="TreeGrafter"/>
</dbReference>
<keyword evidence="9" id="KW-1185">Reference proteome</keyword>
<keyword evidence="2 6" id="KW-0049">Antioxidant</keyword>
<dbReference type="SUPFAM" id="SSF52833">
    <property type="entry name" value="Thioredoxin-like"/>
    <property type="match status" value="1"/>
</dbReference>
<dbReference type="STRING" id="515897.SAMN05421849_1224"/>
<dbReference type="InterPro" id="IPR013766">
    <property type="entry name" value="Thioredoxin_domain"/>
</dbReference>